<evidence type="ECO:0008006" key="4">
    <source>
        <dbReference type="Google" id="ProtNLM"/>
    </source>
</evidence>
<dbReference type="Proteomes" id="UP000677082">
    <property type="component" value="Unassembled WGS sequence"/>
</dbReference>
<evidence type="ECO:0000313" key="2">
    <source>
        <dbReference type="EMBL" id="GIM93535.1"/>
    </source>
</evidence>
<sequence>MGSVSLYRAETRRLVKRRFTKLFTVGALLILAAVLAGVFLTNEKVGPDQVAQATARAQAEYKQSVAATEQIRAECESVQGTPRASEFPPNCEISAPSESDFNPEWYMPPTFGLKDNLPDMITTLAAVLALAAFVIGASFVGAEWSSGGMMNLLLWRPRRLQVLSTKLAALLVGATVLTVVVAAIWTVAFWGVAKTRGNTIGMTSGTWQSFGLMELRALVLVLAAGALGFGLASLGRHTAMALGVAIGVIVVFQFGVAAVLGIAHVKFPELFLAPFWVIAWMSKEYVAQDYDACNYDVRGACQPDTLTITWQMAGSALVVILVLVVGAAMWTMRKRDIT</sequence>
<evidence type="ECO:0000313" key="3">
    <source>
        <dbReference type="Proteomes" id="UP000677082"/>
    </source>
</evidence>
<dbReference type="AlphaFoldDB" id="A0A919TFN4"/>
<name>A0A919TFN4_9ACTN</name>
<dbReference type="EMBL" id="BOQN01000067">
    <property type="protein sequence ID" value="GIM93535.1"/>
    <property type="molecule type" value="Genomic_DNA"/>
</dbReference>
<feature type="transmembrane region" description="Helical" evidence="1">
    <location>
        <begin position="241"/>
        <end position="265"/>
    </location>
</feature>
<feature type="transmembrane region" description="Helical" evidence="1">
    <location>
        <begin position="312"/>
        <end position="332"/>
    </location>
</feature>
<feature type="transmembrane region" description="Helical" evidence="1">
    <location>
        <begin position="213"/>
        <end position="234"/>
    </location>
</feature>
<evidence type="ECO:0000256" key="1">
    <source>
        <dbReference type="SAM" id="Phobius"/>
    </source>
</evidence>
<dbReference type="GO" id="GO:0005886">
    <property type="term" value="C:plasma membrane"/>
    <property type="evidence" value="ECO:0007669"/>
    <property type="project" value="UniProtKB-SubCell"/>
</dbReference>
<comment type="caution">
    <text evidence="2">The sequence shown here is derived from an EMBL/GenBank/DDBJ whole genome shotgun (WGS) entry which is preliminary data.</text>
</comment>
<dbReference type="GO" id="GO:0140359">
    <property type="term" value="F:ABC-type transporter activity"/>
    <property type="evidence" value="ECO:0007669"/>
    <property type="project" value="InterPro"/>
</dbReference>
<gene>
    <name evidence="2" type="ORF">Ato02nite_053280</name>
</gene>
<protein>
    <recommendedName>
        <fullName evidence="4">ABC transporter permease</fullName>
    </recommendedName>
</protein>
<organism evidence="2 3">
    <name type="scientific">Paractinoplanes toevensis</name>
    <dbReference type="NCBI Taxonomy" id="571911"/>
    <lineage>
        <taxon>Bacteria</taxon>
        <taxon>Bacillati</taxon>
        <taxon>Actinomycetota</taxon>
        <taxon>Actinomycetes</taxon>
        <taxon>Micromonosporales</taxon>
        <taxon>Micromonosporaceae</taxon>
        <taxon>Paractinoplanes</taxon>
    </lineage>
</organism>
<keyword evidence="1" id="KW-0812">Transmembrane</keyword>
<keyword evidence="1" id="KW-0472">Membrane</keyword>
<keyword evidence="1" id="KW-1133">Transmembrane helix</keyword>
<feature type="transmembrane region" description="Helical" evidence="1">
    <location>
        <begin position="120"/>
        <end position="146"/>
    </location>
</feature>
<proteinExistence type="predicted"/>
<feature type="transmembrane region" description="Helical" evidence="1">
    <location>
        <begin position="21"/>
        <end position="40"/>
    </location>
</feature>
<reference evidence="2 3" key="1">
    <citation type="submission" date="2021-03" db="EMBL/GenBank/DDBJ databases">
        <title>Whole genome shotgun sequence of Actinoplanes toevensis NBRC 105298.</title>
        <authorList>
            <person name="Komaki H."/>
            <person name="Tamura T."/>
        </authorList>
    </citation>
    <scope>NUCLEOTIDE SEQUENCE [LARGE SCALE GENOMIC DNA]</scope>
    <source>
        <strain evidence="2 3">NBRC 105298</strain>
    </source>
</reference>
<feature type="transmembrane region" description="Helical" evidence="1">
    <location>
        <begin position="167"/>
        <end position="193"/>
    </location>
</feature>
<accession>A0A919TFN4</accession>
<keyword evidence="3" id="KW-1185">Reference proteome</keyword>
<dbReference type="Pfam" id="PF12679">
    <property type="entry name" value="ABC2_membrane_2"/>
    <property type="match status" value="1"/>
</dbReference>